<dbReference type="SMART" id="SM00368">
    <property type="entry name" value="LRR_RI"/>
    <property type="match status" value="9"/>
</dbReference>
<dbReference type="InterPro" id="IPR003591">
    <property type="entry name" value="Leu-rich_rpt_typical-subtyp"/>
</dbReference>
<dbReference type="InterPro" id="IPR001611">
    <property type="entry name" value="Leu-rich_rpt"/>
</dbReference>
<dbReference type="InterPro" id="IPR055414">
    <property type="entry name" value="LRR_R13L4/SHOC2-like"/>
</dbReference>
<dbReference type="OrthoDB" id="974656at2759"/>
<dbReference type="InterPro" id="IPR027038">
    <property type="entry name" value="RanGap"/>
</dbReference>
<proteinExistence type="predicted"/>
<gene>
    <name evidence="5" type="ORF">CEUSTIGMA_g9766.t1</name>
</gene>
<dbReference type="PRINTS" id="PR00019">
    <property type="entry name" value="LEURICHRPT"/>
</dbReference>
<dbReference type="GO" id="GO:0031267">
    <property type="term" value="F:small GTPase binding"/>
    <property type="evidence" value="ECO:0007669"/>
    <property type="project" value="TreeGrafter"/>
</dbReference>
<dbReference type="InterPro" id="IPR032675">
    <property type="entry name" value="LRR_dom_sf"/>
</dbReference>
<dbReference type="SMART" id="SM00369">
    <property type="entry name" value="LRR_TYP"/>
    <property type="match status" value="5"/>
</dbReference>
<evidence type="ECO:0000256" key="3">
    <source>
        <dbReference type="ARBA" id="ARBA00022737"/>
    </source>
</evidence>
<dbReference type="PANTHER" id="PTHR24113:SF15">
    <property type="entry name" value="NACHT DOMAIN-CONTAINING PROTEIN"/>
    <property type="match status" value="1"/>
</dbReference>
<dbReference type="EMBL" id="BEGY01000079">
    <property type="protein sequence ID" value="GAX82337.1"/>
    <property type="molecule type" value="Genomic_DNA"/>
</dbReference>
<dbReference type="Pfam" id="PF13516">
    <property type="entry name" value="LRR_6"/>
    <property type="match status" value="1"/>
</dbReference>
<dbReference type="GO" id="GO:0005829">
    <property type="term" value="C:cytosol"/>
    <property type="evidence" value="ECO:0007669"/>
    <property type="project" value="TreeGrafter"/>
</dbReference>
<dbReference type="GO" id="GO:0005634">
    <property type="term" value="C:nucleus"/>
    <property type="evidence" value="ECO:0007669"/>
    <property type="project" value="TreeGrafter"/>
</dbReference>
<dbReference type="GO" id="GO:0048471">
    <property type="term" value="C:perinuclear region of cytoplasm"/>
    <property type="evidence" value="ECO:0007669"/>
    <property type="project" value="TreeGrafter"/>
</dbReference>
<evidence type="ECO:0000313" key="6">
    <source>
        <dbReference type="Proteomes" id="UP000232323"/>
    </source>
</evidence>
<dbReference type="PROSITE" id="PS51450">
    <property type="entry name" value="LRR"/>
    <property type="match status" value="1"/>
</dbReference>
<dbReference type="SUPFAM" id="SSF52047">
    <property type="entry name" value="RNI-like"/>
    <property type="match status" value="2"/>
</dbReference>
<keyword evidence="3" id="KW-0677">Repeat</keyword>
<dbReference type="SMART" id="SM00365">
    <property type="entry name" value="LRR_SD22"/>
    <property type="match status" value="5"/>
</dbReference>
<keyword evidence="2" id="KW-0433">Leucine-rich repeat</keyword>
<protein>
    <recommendedName>
        <fullName evidence="4">Disease resistance R13L4/SHOC-2-like LRR domain-containing protein</fullName>
    </recommendedName>
</protein>
<feature type="domain" description="Disease resistance R13L4/SHOC-2-like LRR" evidence="4">
    <location>
        <begin position="199"/>
        <end position="425"/>
    </location>
</feature>
<dbReference type="AlphaFoldDB" id="A0A250XGY2"/>
<evidence type="ECO:0000259" key="4">
    <source>
        <dbReference type="Pfam" id="PF23598"/>
    </source>
</evidence>
<dbReference type="GO" id="GO:0006913">
    <property type="term" value="P:nucleocytoplasmic transport"/>
    <property type="evidence" value="ECO:0007669"/>
    <property type="project" value="TreeGrafter"/>
</dbReference>
<dbReference type="Pfam" id="PF23598">
    <property type="entry name" value="LRR_14"/>
    <property type="match status" value="1"/>
</dbReference>
<organism evidence="5 6">
    <name type="scientific">Chlamydomonas eustigma</name>
    <dbReference type="NCBI Taxonomy" id="1157962"/>
    <lineage>
        <taxon>Eukaryota</taxon>
        <taxon>Viridiplantae</taxon>
        <taxon>Chlorophyta</taxon>
        <taxon>core chlorophytes</taxon>
        <taxon>Chlorophyceae</taxon>
        <taxon>CS clade</taxon>
        <taxon>Chlamydomonadales</taxon>
        <taxon>Chlamydomonadaceae</taxon>
        <taxon>Chlamydomonas</taxon>
    </lineage>
</organism>
<evidence type="ECO:0000256" key="2">
    <source>
        <dbReference type="ARBA" id="ARBA00022614"/>
    </source>
</evidence>
<dbReference type="Gene3D" id="3.80.10.10">
    <property type="entry name" value="Ribonuclease Inhibitor"/>
    <property type="match status" value="3"/>
</dbReference>
<comment type="caution">
    <text evidence="5">The sequence shown here is derived from an EMBL/GenBank/DDBJ whole genome shotgun (WGS) entry which is preliminary data.</text>
</comment>
<name>A0A250XGY2_9CHLO</name>
<evidence type="ECO:0000313" key="5">
    <source>
        <dbReference type="EMBL" id="GAX82337.1"/>
    </source>
</evidence>
<dbReference type="Proteomes" id="UP000232323">
    <property type="component" value="Unassembled WGS sequence"/>
</dbReference>
<dbReference type="PANTHER" id="PTHR24113">
    <property type="entry name" value="RAN GTPASE-ACTIVATING PROTEIN 1"/>
    <property type="match status" value="1"/>
</dbReference>
<accession>A0A250XGY2</accession>
<reference evidence="5 6" key="1">
    <citation type="submission" date="2017-08" db="EMBL/GenBank/DDBJ databases">
        <title>Acidophilic green algal genome provides insights into adaptation to an acidic environment.</title>
        <authorList>
            <person name="Hirooka S."/>
            <person name="Hirose Y."/>
            <person name="Kanesaki Y."/>
            <person name="Higuchi S."/>
            <person name="Fujiwara T."/>
            <person name="Onuma R."/>
            <person name="Era A."/>
            <person name="Ohbayashi R."/>
            <person name="Uzuka A."/>
            <person name="Nozaki H."/>
            <person name="Yoshikawa H."/>
            <person name="Miyagishima S.Y."/>
        </authorList>
    </citation>
    <scope>NUCLEOTIDE SEQUENCE [LARGE SCALE GENOMIC DNA]</scope>
    <source>
        <strain evidence="5 6">NIES-2499</strain>
    </source>
</reference>
<evidence type="ECO:0000256" key="1">
    <source>
        <dbReference type="ARBA" id="ARBA00004430"/>
    </source>
</evidence>
<sequence>MQQHTNDLRAFKELPEELSLKIVTESNLSADKVAALNKLHLSLVLSAGVNLKLDLEPADERWAQRWSQLLRPASDLKLSLVKQYQGEAEAACQQPLKSLLMNHLFPEPHLGVAAFTIQADGWADNVNLSSDPQNDTALLQLLPNLQELIIQGADVDLGALSWLPKTLQRLMFTNCSFTVNAALDLSKELSKASLLQHFVLSYLKCEHSGVQMMLREIRNLTGLRHLSLDGSLRGIVISDHMPSVLSALTALTHLDLGGNRLEDLDIVSCASSLSRLTDLKHLDLCENFICSFGMDSLATTLTSLMGLEYLDLARNMLVSEAAATLATALTALTSLTFLDLSNNSIQDAGVTALVESFSHLKRLRHLDLSWTEITGLSMVSAQEQWEHLSHLQTLRLQHNDLRDEGAVALSEAIRVESLGELLELSVGGNSVGDDGGRALFAQLSKLKKLRGLKLMYFGVLEEETKLVMADAVVKLCPSLTALDLCGMELSPENAFILMSGLRKSTGMVNLDLRSTALGDLGAVFLTPVIAQMTGLHSLDLAGNQIGGAGLYSLSPSLKALTELRMFMFSDNSLKAGDLDVVVDILSAMSSLQFVILSTDSLKTESALWEEKLKKLPSLQHCRIKV</sequence>
<keyword evidence="6" id="KW-1185">Reference proteome</keyword>
<comment type="subcellular location">
    <subcellularLocation>
        <location evidence="1">Cytoplasm</location>
        <location evidence="1">Cytoskeleton</location>
        <location evidence="1">Cilium axoneme</location>
    </subcellularLocation>
</comment>
<dbReference type="GO" id="GO:0005096">
    <property type="term" value="F:GTPase activator activity"/>
    <property type="evidence" value="ECO:0007669"/>
    <property type="project" value="InterPro"/>
</dbReference>
<dbReference type="GO" id="GO:0005930">
    <property type="term" value="C:axoneme"/>
    <property type="evidence" value="ECO:0007669"/>
    <property type="project" value="UniProtKB-SubCell"/>
</dbReference>